<evidence type="ECO:0000313" key="2">
    <source>
        <dbReference type="EMBL" id="TFK35904.1"/>
    </source>
</evidence>
<gene>
    <name evidence="2" type="ORF">BDQ12DRAFT_737373</name>
</gene>
<protein>
    <submittedName>
        <fullName evidence="2">Uncharacterized protein</fullName>
    </submittedName>
</protein>
<proteinExistence type="predicted"/>
<name>A0A5C3LS17_9AGAR</name>
<dbReference type="EMBL" id="ML213618">
    <property type="protein sequence ID" value="TFK35904.1"/>
    <property type="molecule type" value="Genomic_DNA"/>
</dbReference>
<sequence>MVHPGGATPSDHCIDPRSQYEANCQLLMSMEYHPLSALPFESAWTPEEMAEFKEIFMSATPHAEPNLELFELKSARQIRRAPIINQLNSFGIQAPLPKRDQRPSFSLTGSSPDKPLHNNFIIRPSLVTPYPDRHLCSSPVAPLSPPENYRLKTPSNLHSPISKFSRMDGKRKFEVITSSKVFSFDDANPMPMENAVS</sequence>
<feature type="region of interest" description="Disordered" evidence="1">
    <location>
        <begin position="138"/>
        <end position="158"/>
    </location>
</feature>
<evidence type="ECO:0000313" key="3">
    <source>
        <dbReference type="Proteomes" id="UP000308652"/>
    </source>
</evidence>
<dbReference type="Proteomes" id="UP000308652">
    <property type="component" value="Unassembled WGS sequence"/>
</dbReference>
<organism evidence="2 3">
    <name type="scientific">Crucibulum laeve</name>
    <dbReference type="NCBI Taxonomy" id="68775"/>
    <lineage>
        <taxon>Eukaryota</taxon>
        <taxon>Fungi</taxon>
        <taxon>Dikarya</taxon>
        <taxon>Basidiomycota</taxon>
        <taxon>Agaricomycotina</taxon>
        <taxon>Agaricomycetes</taxon>
        <taxon>Agaricomycetidae</taxon>
        <taxon>Agaricales</taxon>
        <taxon>Agaricineae</taxon>
        <taxon>Nidulariaceae</taxon>
        <taxon>Crucibulum</taxon>
    </lineage>
</organism>
<evidence type="ECO:0000256" key="1">
    <source>
        <dbReference type="SAM" id="MobiDB-lite"/>
    </source>
</evidence>
<reference evidence="2 3" key="1">
    <citation type="journal article" date="2019" name="Nat. Ecol. Evol.">
        <title>Megaphylogeny resolves global patterns of mushroom evolution.</title>
        <authorList>
            <person name="Varga T."/>
            <person name="Krizsan K."/>
            <person name="Foldi C."/>
            <person name="Dima B."/>
            <person name="Sanchez-Garcia M."/>
            <person name="Sanchez-Ramirez S."/>
            <person name="Szollosi G.J."/>
            <person name="Szarkandi J.G."/>
            <person name="Papp V."/>
            <person name="Albert L."/>
            <person name="Andreopoulos W."/>
            <person name="Angelini C."/>
            <person name="Antonin V."/>
            <person name="Barry K.W."/>
            <person name="Bougher N.L."/>
            <person name="Buchanan P."/>
            <person name="Buyck B."/>
            <person name="Bense V."/>
            <person name="Catcheside P."/>
            <person name="Chovatia M."/>
            <person name="Cooper J."/>
            <person name="Damon W."/>
            <person name="Desjardin D."/>
            <person name="Finy P."/>
            <person name="Geml J."/>
            <person name="Haridas S."/>
            <person name="Hughes K."/>
            <person name="Justo A."/>
            <person name="Karasinski D."/>
            <person name="Kautmanova I."/>
            <person name="Kiss B."/>
            <person name="Kocsube S."/>
            <person name="Kotiranta H."/>
            <person name="LaButti K.M."/>
            <person name="Lechner B.E."/>
            <person name="Liimatainen K."/>
            <person name="Lipzen A."/>
            <person name="Lukacs Z."/>
            <person name="Mihaltcheva S."/>
            <person name="Morgado L.N."/>
            <person name="Niskanen T."/>
            <person name="Noordeloos M.E."/>
            <person name="Ohm R.A."/>
            <person name="Ortiz-Santana B."/>
            <person name="Ovrebo C."/>
            <person name="Racz N."/>
            <person name="Riley R."/>
            <person name="Savchenko A."/>
            <person name="Shiryaev A."/>
            <person name="Soop K."/>
            <person name="Spirin V."/>
            <person name="Szebenyi C."/>
            <person name="Tomsovsky M."/>
            <person name="Tulloss R.E."/>
            <person name="Uehling J."/>
            <person name="Grigoriev I.V."/>
            <person name="Vagvolgyi C."/>
            <person name="Papp T."/>
            <person name="Martin F.M."/>
            <person name="Miettinen O."/>
            <person name="Hibbett D.S."/>
            <person name="Nagy L.G."/>
        </authorList>
    </citation>
    <scope>NUCLEOTIDE SEQUENCE [LARGE SCALE GENOMIC DNA]</scope>
    <source>
        <strain evidence="2 3">CBS 166.37</strain>
    </source>
</reference>
<accession>A0A5C3LS17</accession>
<keyword evidence="3" id="KW-1185">Reference proteome</keyword>
<dbReference type="AlphaFoldDB" id="A0A5C3LS17"/>